<keyword evidence="1" id="KW-0175">Coiled coil</keyword>
<protein>
    <submittedName>
        <fullName evidence="2">Uncharacterized protein</fullName>
    </submittedName>
</protein>
<reference evidence="2" key="1">
    <citation type="journal article" date="2022" name="bioRxiv">
        <title>Sequencing and chromosome-scale assembly of the giantPleurodeles waltlgenome.</title>
        <authorList>
            <person name="Brown T."/>
            <person name="Elewa A."/>
            <person name="Iarovenko S."/>
            <person name="Subramanian E."/>
            <person name="Araus A.J."/>
            <person name="Petzold A."/>
            <person name="Susuki M."/>
            <person name="Suzuki K.-i.T."/>
            <person name="Hayashi T."/>
            <person name="Toyoda A."/>
            <person name="Oliveira C."/>
            <person name="Osipova E."/>
            <person name="Leigh N.D."/>
            <person name="Simon A."/>
            <person name="Yun M.H."/>
        </authorList>
    </citation>
    <scope>NUCLEOTIDE SEQUENCE</scope>
    <source>
        <strain evidence="2">20211129_DDA</strain>
        <tissue evidence="2">Liver</tissue>
    </source>
</reference>
<dbReference type="EMBL" id="JANPWB010000001">
    <property type="protein sequence ID" value="KAJ1218370.1"/>
    <property type="molecule type" value="Genomic_DNA"/>
</dbReference>
<feature type="coiled-coil region" evidence="1">
    <location>
        <begin position="6"/>
        <end position="47"/>
    </location>
</feature>
<name>A0AAV7X278_PLEWA</name>
<dbReference type="AlphaFoldDB" id="A0AAV7X278"/>
<evidence type="ECO:0000313" key="3">
    <source>
        <dbReference type="Proteomes" id="UP001066276"/>
    </source>
</evidence>
<evidence type="ECO:0000313" key="2">
    <source>
        <dbReference type="EMBL" id="KAJ1218370.1"/>
    </source>
</evidence>
<keyword evidence="3" id="KW-1185">Reference proteome</keyword>
<comment type="caution">
    <text evidence="2">The sequence shown here is derived from an EMBL/GenBank/DDBJ whole genome shotgun (WGS) entry which is preliminary data.</text>
</comment>
<accession>A0AAV7X278</accession>
<gene>
    <name evidence="2" type="ORF">NDU88_005950</name>
</gene>
<proteinExistence type="predicted"/>
<organism evidence="2 3">
    <name type="scientific">Pleurodeles waltl</name>
    <name type="common">Iberian ribbed newt</name>
    <dbReference type="NCBI Taxonomy" id="8319"/>
    <lineage>
        <taxon>Eukaryota</taxon>
        <taxon>Metazoa</taxon>
        <taxon>Chordata</taxon>
        <taxon>Craniata</taxon>
        <taxon>Vertebrata</taxon>
        <taxon>Euteleostomi</taxon>
        <taxon>Amphibia</taxon>
        <taxon>Batrachia</taxon>
        <taxon>Caudata</taxon>
        <taxon>Salamandroidea</taxon>
        <taxon>Salamandridae</taxon>
        <taxon>Pleurodelinae</taxon>
        <taxon>Pleurodeles</taxon>
    </lineage>
</organism>
<evidence type="ECO:0000256" key="1">
    <source>
        <dbReference type="SAM" id="Coils"/>
    </source>
</evidence>
<dbReference type="Proteomes" id="UP001066276">
    <property type="component" value="Chromosome 1_1"/>
</dbReference>
<sequence>MAEQALIRKEQQVRQLSRRLSEQEEEKRQLEESISQAEASLRKSNQYAFLKQIIVFTFMFRAETVYVTEFGK</sequence>